<dbReference type="Pfam" id="PF00082">
    <property type="entry name" value="Peptidase_S8"/>
    <property type="match status" value="1"/>
</dbReference>
<dbReference type="EMBL" id="NBNE01001599">
    <property type="protein sequence ID" value="OWZ13366.1"/>
    <property type="molecule type" value="Genomic_DNA"/>
</dbReference>
<feature type="domain" description="Peptidase S8/S53" evidence="8">
    <location>
        <begin position="148"/>
        <end position="394"/>
    </location>
</feature>
<feature type="active site" description="Charge relay system" evidence="7">
    <location>
        <position position="193"/>
    </location>
</feature>
<evidence type="ECO:0000256" key="3">
    <source>
        <dbReference type="ARBA" id="ARBA00022801"/>
    </source>
</evidence>
<keyword evidence="2 7" id="KW-0645">Protease</keyword>
<dbReference type="AlphaFoldDB" id="A0A225W6L9"/>
<dbReference type="Gene3D" id="3.40.50.200">
    <property type="entry name" value="Peptidase S8/S53 domain"/>
    <property type="match status" value="1"/>
</dbReference>
<comment type="caution">
    <text evidence="9">The sequence shown here is derived from an EMBL/GenBank/DDBJ whole genome shotgun (WGS) entry which is preliminary data.</text>
</comment>
<accession>A0A225W6L9</accession>
<keyword evidence="10" id="KW-1185">Reference proteome</keyword>
<evidence type="ECO:0000256" key="7">
    <source>
        <dbReference type="PROSITE-ProRule" id="PRU01240"/>
    </source>
</evidence>
<comment type="similarity">
    <text evidence="1 7">Belongs to the peptidase S8 family.</text>
</comment>
<dbReference type="EC" id="3.4.21.62" evidence="6"/>
<feature type="active site" description="Charge relay system" evidence="7">
    <location>
        <position position="157"/>
    </location>
</feature>
<protein>
    <recommendedName>
        <fullName evidence="6">subtilisin</fullName>
        <ecNumber evidence="6">3.4.21.62</ecNumber>
    </recommendedName>
</protein>
<evidence type="ECO:0000256" key="4">
    <source>
        <dbReference type="ARBA" id="ARBA00022825"/>
    </source>
</evidence>
<dbReference type="GO" id="GO:0004252">
    <property type="term" value="F:serine-type endopeptidase activity"/>
    <property type="evidence" value="ECO:0007669"/>
    <property type="project" value="UniProtKB-UniRule"/>
</dbReference>
<evidence type="ECO:0000256" key="1">
    <source>
        <dbReference type="ARBA" id="ARBA00011073"/>
    </source>
</evidence>
<dbReference type="GO" id="GO:0006508">
    <property type="term" value="P:proteolysis"/>
    <property type="evidence" value="ECO:0007669"/>
    <property type="project" value="UniProtKB-KW"/>
</dbReference>
<dbReference type="PANTHER" id="PTHR43399">
    <property type="entry name" value="SUBTILISIN-RELATED"/>
    <property type="match status" value="1"/>
</dbReference>
<dbReference type="PROSITE" id="PS51892">
    <property type="entry name" value="SUBTILASE"/>
    <property type="match status" value="1"/>
</dbReference>
<reference evidence="10" key="1">
    <citation type="submission" date="2017-03" db="EMBL/GenBank/DDBJ databases">
        <title>Phytopthora megakarya and P. palmivora, two closely related causual agents of cacao black pod achieved similar genome size and gene model numbers by different mechanisms.</title>
        <authorList>
            <person name="Ali S."/>
            <person name="Shao J."/>
            <person name="Larry D.J."/>
            <person name="Kronmiller B."/>
            <person name="Shen D."/>
            <person name="Strem M.D."/>
            <person name="Melnick R.L."/>
            <person name="Guiltinan M.J."/>
            <person name="Tyler B.M."/>
            <person name="Meinhardt L.W."/>
            <person name="Bailey B.A."/>
        </authorList>
    </citation>
    <scope>NUCLEOTIDE SEQUENCE [LARGE SCALE GENOMIC DNA]</scope>
    <source>
        <strain evidence="10">zdho120</strain>
    </source>
</reference>
<sequence length="408" mass="41744">MGASGLGSLLNAVSNTVGTVTGAVATTVNNTATAVGTATGTTAVTGVVTGTVNTVTNTVNTAVATTATTLDSVVKKVAGYAHDPRTIIICMKDNNKETIAQYADSNPDIWDEPRRIQNIETLNAGLQEHARKSQGPVIELLKATNNTGKNVVVGTIDTGVLSTHETISGNWIGPYGWYDPGQKTTTPFDANGHGTHTLATIVGGKGFMMCPTDVYGNNCNAAKAPHLVSNSWGVGQGMTYFKSSLDAWSAARILPIFATGNSGANGCTSVVSPGDSTDAFAVGATDVNDALGAFSSLGPSVDGVLKPDFTAPGVAVRSAWINNNTDYASLSGTSMAAPHLSGTIALALSARPGFCFSALKQVLQGSMDRTLAASSTTCGGTSSSSYPNNLYGYGRINAQKVVNAALAY</sequence>
<evidence type="ECO:0000256" key="6">
    <source>
        <dbReference type="ARBA" id="ARBA00023619"/>
    </source>
</evidence>
<evidence type="ECO:0000256" key="5">
    <source>
        <dbReference type="ARBA" id="ARBA00023529"/>
    </source>
</evidence>
<evidence type="ECO:0000313" key="9">
    <source>
        <dbReference type="EMBL" id="OWZ13366.1"/>
    </source>
</evidence>
<dbReference type="SUPFAM" id="SSF52743">
    <property type="entry name" value="Subtilisin-like"/>
    <property type="match status" value="1"/>
</dbReference>
<dbReference type="PRINTS" id="PR00723">
    <property type="entry name" value="SUBTILISIN"/>
</dbReference>
<dbReference type="PANTHER" id="PTHR43399:SF4">
    <property type="entry name" value="CELL WALL-ASSOCIATED PROTEASE"/>
    <property type="match status" value="1"/>
</dbReference>
<organism evidence="9 10">
    <name type="scientific">Phytophthora megakarya</name>
    <dbReference type="NCBI Taxonomy" id="4795"/>
    <lineage>
        <taxon>Eukaryota</taxon>
        <taxon>Sar</taxon>
        <taxon>Stramenopiles</taxon>
        <taxon>Oomycota</taxon>
        <taxon>Peronosporomycetes</taxon>
        <taxon>Peronosporales</taxon>
        <taxon>Peronosporaceae</taxon>
        <taxon>Phytophthora</taxon>
    </lineage>
</organism>
<keyword evidence="3 7" id="KW-0378">Hydrolase</keyword>
<dbReference type="STRING" id="4795.A0A225W6L9"/>
<evidence type="ECO:0000259" key="8">
    <source>
        <dbReference type="Pfam" id="PF00082"/>
    </source>
</evidence>
<keyword evidence="4 7" id="KW-0720">Serine protease</keyword>
<feature type="active site" description="Charge relay system" evidence="7">
    <location>
        <position position="334"/>
    </location>
</feature>
<name>A0A225W6L9_9STRA</name>
<dbReference type="InterPro" id="IPR015500">
    <property type="entry name" value="Peptidase_S8_subtilisin-rel"/>
</dbReference>
<comment type="catalytic activity">
    <reaction evidence="5">
        <text>Hydrolysis of proteins with broad specificity for peptide bonds, and a preference for a large uncharged residue in P1. Hydrolyzes peptide amides.</text>
        <dbReference type="EC" id="3.4.21.62"/>
    </reaction>
</comment>
<evidence type="ECO:0000313" key="10">
    <source>
        <dbReference type="Proteomes" id="UP000198211"/>
    </source>
</evidence>
<evidence type="ECO:0000256" key="2">
    <source>
        <dbReference type="ARBA" id="ARBA00022670"/>
    </source>
</evidence>
<gene>
    <name evidence="9" type="ORF">PHMEG_00013323</name>
</gene>
<dbReference type="InterPro" id="IPR036852">
    <property type="entry name" value="Peptidase_S8/S53_dom_sf"/>
</dbReference>
<dbReference type="Proteomes" id="UP000198211">
    <property type="component" value="Unassembled WGS sequence"/>
</dbReference>
<dbReference type="InterPro" id="IPR051048">
    <property type="entry name" value="Peptidase_S8/S53_subtilisin"/>
</dbReference>
<dbReference type="OrthoDB" id="2015864at2759"/>
<proteinExistence type="inferred from homology"/>
<dbReference type="InterPro" id="IPR000209">
    <property type="entry name" value="Peptidase_S8/S53_dom"/>
</dbReference>